<dbReference type="AlphaFoldDB" id="A0AAE3NCQ3"/>
<name>A0AAE3NCQ3_9BURK</name>
<sequence>MFERLDTDFPLHTPRPADAPMALEGIRVIDFSHFLAGPFATMILGDMGADVIKVETPGRGDEFRHYPPVPEQAPAQGAPYTWGNRNKRSVALNLKSAEGVEVVKALIAQADVLCENFSTGVMERFGLDYASVKKLNPKIIYCSVSAYGREGAFSDRLGFDPIAQAESGFISMNGYNDRQGVRTLSPVVDISTAMMASNAILGALVARGRTGQGQQIEIALFDNAVLMTGYAALQHLYSGAQPQRHGNTSPDTCPSGVFMSQDKPFYINCGNDKIFHRLAAQVLERPDLANDPVYSDRNGRMAKRDEIFKLLEELFVQQPWAYWQPRMRAAQIPCGEVRSVGDALRSAEARERKLVTRIPHPTLGAIPNVRLPILYSGTPLADPKAAPAVGQHTREVLAEVLGYDEARLTALQASGALDPAAAQPRPAAPAAAEAAAG</sequence>
<dbReference type="InterPro" id="IPR003673">
    <property type="entry name" value="CoA-Trfase_fam_III"/>
</dbReference>
<dbReference type="PANTHER" id="PTHR48207">
    <property type="entry name" value="SUCCINATE--HYDROXYMETHYLGLUTARATE COA-TRANSFERASE"/>
    <property type="match status" value="1"/>
</dbReference>
<evidence type="ECO:0000256" key="1">
    <source>
        <dbReference type="ARBA" id="ARBA00022679"/>
    </source>
</evidence>
<keyword evidence="1 3" id="KW-0808">Transferase</keyword>
<gene>
    <name evidence="3" type="ORF">PGB34_21675</name>
</gene>
<evidence type="ECO:0000313" key="4">
    <source>
        <dbReference type="Proteomes" id="UP001212602"/>
    </source>
</evidence>
<protein>
    <submittedName>
        <fullName evidence="3">CoA transferase</fullName>
    </submittedName>
</protein>
<organism evidence="3 4">
    <name type="scientific">Xenophilus arseniciresistens</name>
    <dbReference type="NCBI Taxonomy" id="1283306"/>
    <lineage>
        <taxon>Bacteria</taxon>
        <taxon>Pseudomonadati</taxon>
        <taxon>Pseudomonadota</taxon>
        <taxon>Betaproteobacteria</taxon>
        <taxon>Burkholderiales</taxon>
        <taxon>Comamonadaceae</taxon>
        <taxon>Xenophilus</taxon>
    </lineage>
</organism>
<dbReference type="GO" id="GO:0008410">
    <property type="term" value="F:CoA-transferase activity"/>
    <property type="evidence" value="ECO:0007669"/>
    <property type="project" value="TreeGrafter"/>
</dbReference>
<dbReference type="SUPFAM" id="SSF89796">
    <property type="entry name" value="CoA-transferase family III (CaiB/BaiF)"/>
    <property type="match status" value="1"/>
</dbReference>
<dbReference type="PANTHER" id="PTHR48207:SF4">
    <property type="entry name" value="BLL6097 PROTEIN"/>
    <property type="match status" value="1"/>
</dbReference>
<proteinExistence type="predicted"/>
<dbReference type="InterPro" id="IPR050483">
    <property type="entry name" value="CoA-transferase_III_domain"/>
</dbReference>
<dbReference type="InterPro" id="IPR023606">
    <property type="entry name" value="CoA-Trfase_III_dom_1_sf"/>
</dbReference>
<dbReference type="EMBL" id="JAQIPB010000013">
    <property type="protein sequence ID" value="MDA7418988.1"/>
    <property type="molecule type" value="Genomic_DNA"/>
</dbReference>
<dbReference type="Pfam" id="PF02515">
    <property type="entry name" value="CoA_transf_3"/>
    <property type="match status" value="1"/>
</dbReference>
<accession>A0AAE3NCQ3</accession>
<feature type="region of interest" description="Disordered" evidence="2">
    <location>
        <begin position="417"/>
        <end position="437"/>
    </location>
</feature>
<comment type="caution">
    <text evidence="3">The sequence shown here is derived from an EMBL/GenBank/DDBJ whole genome shotgun (WGS) entry which is preliminary data.</text>
</comment>
<dbReference type="RefSeq" id="WP_271430189.1">
    <property type="nucleotide sequence ID" value="NZ_JAQIPB010000013.1"/>
</dbReference>
<keyword evidence="4" id="KW-1185">Reference proteome</keyword>
<evidence type="ECO:0000313" key="3">
    <source>
        <dbReference type="EMBL" id="MDA7418988.1"/>
    </source>
</evidence>
<dbReference type="Gene3D" id="3.30.1540.10">
    <property type="entry name" value="formyl-coa transferase, domain 3"/>
    <property type="match status" value="1"/>
</dbReference>
<dbReference type="InterPro" id="IPR044855">
    <property type="entry name" value="CoA-Trfase_III_dom3_sf"/>
</dbReference>
<dbReference type="Gene3D" id="3.40.50.10540">
    <property type="entry name" value="Crotonobetainyl-coa:carnitine coa-transferase, domain 1"/>
    <property type="match status" value="1"/>
</dbReference>
<reference evidence="3" key="1">
    <citation type="submission" date="2023-01" db="EMBL/GenBank/DDBJ databases">
        <title>Xenophilus mangrovi sp. nov., isolated from soil of Mangrove nature reserve.</title>
        <authorList>
            <person name="Xu S."/>
            <person name="Liu Z."/>
            <person name="Xu Y."/>
        </authorList>
    </citation>
    <scope>NUCLEOTIDE SEQUENCE</scope>
    <source>
        <strain evidence="3">YW8</strain>
    </source>
</reference>
<evidence type="ECO:0000256" key="2">
    <source>
        <dbReference type="SAM" id="MobiDB-lite"/>
    </source>
</evidence>
<dbReference type="Proteomes" id="UP001212602">
    <property type="component" value="Unassembled WGS sequence"/>
</dbReference>